<dbReference type="Gene3D" id="3.10.380.10">
    <property type="entry name" value="Colicin E3-like ribonuclease domain"/>
    <property type="match status" value="1"/>
</dbReference>
<reference evidence="2" key="1">
    <citation type="journal article" date="2020" name="Antimicrob. Agents Chemother.">
        <title>The novel macrolide resistance genes mef(D), msr(F) and msr(H) are present on resistance islands in Macrococcus canis, Macrococcus caseolyticus and Staphylococcus aureus.</title>
        <authorList>
            <person name="Schwendener S."/>
            <person name="Dona V."/>
            <person name="Perreten V."/>
        </authorList>
    </citation>
    <scope>NUCLEOTIDE SEQUENCE</scope>
    <source>
        <strain evidence="2">Epi0076A</strain>
    </source>
</reference>
<dbReference type="GO" id="GO:0043022">
    <property type="term" value="F:ribosome binding"/>
    <property type="evidence" value="ECO:0007669"/>
    <property type="project" value="InterPro"/>
</dbReference>
<dbReference type="InterPro" id="IPR009105">
    <property type="entry name" value="Colicin_E3_ribonuclease"/>
</dbReference>
<gene>
    <name evidence="2" type="ORF">GTN30_00280</name>
</gene>
<evidence type="ECO:0000259" key="1">
    <source>
        <dbReference type="Pfam" id="PF09000"/>
    </source>
</evidence>
<evidence type="ECO:0000313" key="2">
    <source>
        <dbReference type="EMBL" id="QIH77103.1"/>
    </source>
</evidence>
<dbReference type="GO" id="GO:0003723">
    <property type="term" value="F:RNA binding"/>
    <property type="evidence" value="ECO:0007669"/>
    <property type="project" value="InterPro"/>
</dbReference>
<sequence length="244" mass="27747">MIPFSIKTLTGKTNCPSLLLSRIFGGLELSAAENEYDFSNLKVESVSKDEIDNLSKVIEIHENKNSETLNIIGESEDTSFELNYDIENNEGNIVLNDRDNSFQKYSYSIINFVSEDDYEVIVKNLDNNEEIIYSKKEFNGSNPLIIGYIVRYGIKQAIKKYGKDPVRLARLAVTKSNSPVWKKFKSAKNGRKTSGSGKNKRYYEWDNRHKEIEVYNSNGVHIGVMDPLTGQMTKPAVKGRKIKV</sequence>
<dbReference type="EMBL" id="CP047363">
    <property type="protein sequence ID" value="QIH77103.1"/>
    <property type="molecule type" value="Genomic_DNA"/>
</dbReference>
<name>A0AAE6WZX1_9STAP</name>
<protein>
    <recommendedName>
        <fullName evidence="1">Colicin E3-like ribonuclease domain-containing protein</fullName>
    </recommendedName>
</protein>
<dbReference type="GO" id="GO:0016788">
    <property type="term" value="F:hydrolase activity, acting on ester bonds"/>
    <property type="evidence" value="ECO:0007669"/>
    <property type="project" value="InterPro"/>
</dbReference>
<accession>A0AAE6WZX1</accession>
<dbReference type="SUPFAM" id="SSF63840">
    <property type="entry name" value="Ribonuclease domain of colicin E3"/>
    <property type="match status" value="1"/>
</dbReference>
<proteinExistence type="predicted"/>
<organism evidence="2 3">
    <name type="scientific">Macrococcoides canis</name>
    <dbReference type="NCBI Taxonomy" id="1855823"/>
    <lineage>
        <taxon>Bacteria</taxon>
        <taxon>Bacillati</taxon>
        <taxon>Bacillota</taxon>
        <taxon>Bacilli</taxon>
        <taxon>Bacillales</taxon>
        <taxon>Staphylococcaceae</taxon>
        <taxon>Macrococcoides</taxon>
    </lineage>
</organism>
<dbReference type="InterPro" id="IPR036725">
    <property type="entry name" value="ColE3_ribonuclease_sf"/>
</dbReference>
<feature type="domain" description="Colicin E3-like ribonuclease" evidence="1">
    <location>
        <begin position="192"/>
        <end position="243"/>
    </location>
</feature>
<dbReference type="Proteomes" id="UP000501122">
    <property type="component" value="Chromosome"/>
</dbReference>
<dbReference type="AlphaFoldDB" id="A0AAE6WZX1"/>
<evidence type="ECO:0000313" key="3">
    <source>
        <dbReference type="Proteomes" id="UP000501122"/>
    </source>
</evidence>
<dbReference type="Pfam" id="PF09000">
    <property type="entry name" value="Cytotoxic"/>
    <property type="match status" value="1"/>
</dbReference>